<keyword evidence="6" id="KW-1185">Reference proteome</keyword>
<reference evidence="6" key="1">
    <citation type="journal article" date="2019" name="Int. J. Syst. Evol. Microbiol.">
        <title>The Global Catalogue of Microorganisms (GCM) 10K type strain sequencing project: providing services to taxonomists for standard genome sequencing and annotation.</title>
        <authorList>
            <consortium name="The Broad Institute Genomics Platform"/>
            <consortium name="The Broad Institute Genome Sequencing Center for Infectious Disease"/>
            <person name="Wu L."/>
            <person name="Ma J."/>
        </authorList>
    </citation>
    <scope>NUCLEOTIDE SEQUENCE [LARGE SCALE GENOMIC DNA]</scope>
    <source>
        <strain evidence="6">JCM 16259</strain>
    </source>
</reference>
<comment type="pathway">
    <text evidence="1">Cofactor biosynthesis; riboflavin biosynthesis.</text>
</comment>
<dbReference type="InterPro" id="IPR024072">
    <property type="entry name" value="DHFR-like_dom_sf"/>
</dbReference>
<evidence type="ECO:0000313" key="6">
    <source>
        <dbReference type="Proteomes" id="UP001500730"/>
    </source>
</evidence>
<dbReference type="PANTHER" id="PTHR38011:SF7">
    <property type="entry name" value="2,5-DIAMINO-6-RIBOSYLAMINO-4(3H)-PYRIMIDINONE 5'-PHOSPHATE REDUCTASE"/>
    <property type="match status" value="1"/>
</dbReference>
<dbReference type="Proteomes" id="UP001500730">
    <property type="component" value="Unassembled WGS sequence"/>
</dbReference>
<proteinExistence type="predicted"/>
<dbReference type="RefSeq" id="WP_344256094.1">
    <property type="nucleotide sequence ID" value="NZ_BAAARE010000014.1"/>
</dbReference>
<dbReference type="InterPro" id="IPR050765">
    <property type="entry name" value="Riboflavin_Biosynth_HTPR"/>
</dbReference>
<dbReference type="Pfam" id="PF01872">
    <property type="entry name" value="RibD_C"/>
    <property type="match status" value="1"/>
</dbReference>
<dbReference type="SUPFAM" id="SSF53597">
    <property type="entry name" value="Dihydrofolate reductase-like"/>
    <property type="match status" value="1"/>
</dbReference>
<organism evidence="5 6">
    <name type="scientific">Terrabacter carboxydivorans</name>
    <dbReference type="NCBI Taxonomy" id="619730"/>
    <lineage>
        <taxon>Bacteria</taxon>
        <taxon>Bacillati</taxon>
        <taxon>Actinomycetota</taxon>
        <taxon>Actinomycetes</taxon>
        <taxon>Micrococcales</taxon>
        <taxon>Intrasporangiaceae</taxon>
        <taxon>Terrabacter</taxon>
    </lineage>
</organism>
<dbReference type="InterPro" id="IPR002734">
    <property type="entry name" value="RibDG_C"/>
</dbReference>
<keyword evidence="3" id="KW-0560">Oxidoreductase</keyword>
<dbReference type="Gene3D" id="3.40.430.10">
    <property type="entry name" value="Dihydrofolate Reductase, subunit A"/>
    <property type="match status" value="1"/>
</dbReference>
<evidence type="ECO:0000313" key="5">
    <source>
        <dbReference type="EMBL" id="GAA2492272.1"/>
    </source>
</evidence>
<dbReference type="EMBL" id="BAAARE010000014">
    <property type="protein sequence ID" value="GAA2492272.1"/>
    <property type="molecule type" value="Genomic_DNA"/>
</dbReference>
<keyword evidence="2" id="KW-0521">NADP</keyword>
<protein>
    <submittedName>
        <fullName evidence="5">Pyrimidine reductase family protein</fullName>
    </submittedName>
</protein>
<evidence type="ECO:0000256" key="3">
    <source>
        <dbReference type="ARBA" id="ARBA00023002"/>
    </source>
</evidence>
<accession>A0ABP5Z741</accession>
<evidence type="ECO:0000256" key="2">
    <source>
        <dbReference type="ARBA" id="ARBA00022857"/>
    </source>
</evidence>
<sequence length="250" mass="25960">MQLLVPGRSGLPPLTDLDTDALVTAYAAPAEDWVRCNMVTSLDGAATGADGRSGSINNEADHVVFDLLRALSHVVVVGAGTIRTEGYPPLSVDDSLIGIRGGLGLPDALPLVAVSSRGDVPPTLSGCRDGRAVLAVPASAPGLEGARRDLGGDNVIVCGDDELDVAALVTALRERGWRHVLTEGGPSLLGSFLAADQLDELCFTITPQLVGGEHPRPVGSDGTPAELDLGLLVEQDGTLMGRWFVRRDES</sequence>
<gene>
    <name evidence="5" type="ORF">GCM10009858_32890</name>
</gene>
<evidence type="ECO:0000259" key="4">
    <source>
        <dbReference type="Pfam" id="PF01872"/>
    </source>
</evidence>
<feature type="domain" description="Bacterial bifunctional deaminase-reductase C-terminal" evidence="4">
    <location>
        <begin position="33"/>
        <end position="225"/>
    </location>
</feature>
<evidence type="ECO:0000256" key="1">
    <source>
        <dbReference type="ARBA" id="ARBA00005104"/>
    </source>
</evidence>
<name>A0ABP5Z741_9MICO</name>
<comment type="caution">
    <text evidence="5">The sequence shown here is derived from an EMBL/GenBank/DDBJ whole genome shotgun (WGS) entry which is preliminary data.</text>
</comment>
<dbReference type="PANTHER" id="PTHR38011">
    <property type="entry name" value="DIHYDROFOLATE REDUCTASE FAMILY PROTEIN (AFU_ORTHOLOGUE AFUA_8G06820)"/>
    <property type="match status" value="1"/>
</dbReference>